<protein>
    <submittedName>
        <fullName evidence="1">Uncharacterized protein</fullName>
    </submittedName>
</protein>
<organism evidence="1">
    <name type="scientific">bioreactor metagenome</name>
    <dbReference type="NCBI Taxonomy" id="1076179"/>
    <lineage>
        <taxon>unclassified sequences</taxon>
        <taxon>metagenomes</taxon>
        <taxon>ecological metagenomes</taxon>
    </lineage>
</organism>
<evidence type="ECO:0000313" key="1">
    <source>
        <dbReference type="EMBL" id="MPN15654.1"/>
    </source>
</evidence>
<dbReference type="EMBL" id="VSSQ01062481">
    <property type="protein sequence ID" value="MPN15654.1"/>
    <property type="molecule type" value="Genomic_DNA"/>
</dbReference>
<dbReference type="AlphaFoldDB" id="A0A645FUI1"/>
<gene>
    <name evidence="1" type="ORF">SDC9_162988</name>
</gene>
<comment type="caution">
    <text evidence="1">The sequence shown here is derived from an EMBL/GenBank/DDBJ whole genome shotgun (WGS) entry which is preliminary data.</text>
</comment>
<accession>A0A645FUI1</accession>
<sequence>MFGQLSHFVIYIGDSCRSVEDHFYHRFFGIKGKILFYGHVHFDVVSCIYALSGYESVYAGTLRTQTDIGGYEKVNYSKALQTFSALFKDKFFNFGYFDAVVNKVAGSVSSRHYVSGHSGYRLQ</sequence>
<name>A0A645FUI1_9ZZZZ</name>
<reference evidence="1" key="1">
    <citation type="submission" date="2019-08" db="EMBL/GenBank/DDBJ databases">
        <authorList>
            <person name="Kucharzyk K."/>
            <person name="Murdoch R.W."/>
            <person name="Higgins S."/>
            <person name="Loffler F."/>
        </authorList>
    </citation>
    <scope>NUCLEOTIDE SEQUENCE</scope>
</reference>
<proteinExistence type="predicted"/>